<feature type="domain" description="CBS" evidence="5">
    <location>
        <begin position="108"/>
        <end position="165"/>
    </location>
</feature>
<dbReference type="InterPro" id="IPR017080">
    <property type="entry name" value="UCP036990_CBS_BON"/>
</dbReference>
<evidence type="ECO:0000256" key="2">
    <source>
        <dbReference type="PROSITE-ProRule" id="PRU00703"/>
    </source>
</evidence>
<feature type="domain" description="CBS" evidence="5">
    <location>
        <begin position="10"/>
        <end position="67"/>
    </location>
</feature>
<dbReference type="SUPFAM" id="SSF54631">
    <property type="entry name" value="CBS-domain pair"/>
    <property type="match status" value="1"/>
</dbReference>
<reference evidence="7" key="1">
    <citation type="journal article" date="2019" name="Int. J. Syst. Evol. Microbiol.">
        <title>The Global Catalogue of Microorganisms (GCM) 10K type strain sequencing project: providing services to taxonomists for standard genome sequencing and annotation.</title>
        <authorList>
            <consortium name="The Broad Institute Genomics Platform"/>
            <consortium name="The Broad Institute Genome Sequencing Center for Infectious Disease"/>
            <person name="Wu L."/>
            <person name="Ma J."/>
        </authorList>
    </citation>
    <scope>NUCLEOTIDE SEQUENCE [LARGE SCALE GENOMIC DNA]</scope>
    <source>
        <strain evidence="7">CGMCC 1.12859</strain>
    </source>
</reference>
<evidence type="ECO:0000313" key="6">
    <source>
        <dbReference type="EMBL" id="MFC7184461.1"/>
    </source>
</evidence>
<gene>
    <name evidence="6" type="ORF">ACFQMG_33420</name>
</gene>
<dbReference type="Pfam" id="PF04972">
    <property type="entry name" value="BON"/>
    <property type="match status" value="1"/>
</dbReference>
<dbReference type="PANTHER" id="PTHR43080">
    <property type="entry name" value="CBS DOMAIN-CONTAINING PROTEIN CBSX3, MITOCHONDRIAL"/>
    <property type="match status" value="1"/>
</dbReference>
<dbReference type="PIRSF" id="PIRSF036990">
    <property type="entry name" value="UCP036990_CBS_BON"/>
    <property type="match status" value="1"/>
</dbReference>
<evidence type="ECO:0000256" key="3">
    <source>
        <dbReference type="SAM" id="MobiDB-lite"/>
    </source>
</evidence>
<dbReference type="SMART" id="SM00116">
    <property type="entry name" value="CBS"/>
    <property type="match status" value="2"/>
</dbReference>
<feature type="domain" description="BON" evidence="4">
    <location>
        <begin position="161"/>
        <end position="229"/>
    </location>
</feature>
<dbReference type="PROSITE" id="PS50914">
    <property type="entry name" value="BON"/>
    <property type="match status" value="1"/>
</dbReference>
<dbReference type="PANTHER" id="PTHR43080:SF29">
    <property type="entry name" value="OS02G0818000 PROTEIN"/>
    <property type="match status" value="1"/>
</dbReference>
<dbReference type="CDD" id="cd04586">
    <property type="entry name" value="CBS_pair_BON_assoc"/>
    <property type="match status" value="1"/>
</dbReference>
<dbReference type="EMBL" id="JBHTAJ010000103">
    <property type="protein sequence ID" value="MFC7184461.1"/>
    <property type="molecule type" value="Genomic_DNA"/>
</dbReference>
<keyword evidence="1 2" id="KW-0129">CBS domain</keyword>
<dbReference type="InterPro" id="IPR051257">
    <property type="entry name" value="Diverse_CBS-Domain"/>
</dbReference>
<organism evidence="6 7">
    <name type="scientific">Kitasatospora paranensis</name>
    <dbReference type="NCBI Taxonomy" id="258053"/>
    <lineage>
        <taxon>Bacteria</taxon>
        <taxon>Bacillati</taxon>
        <taxon>Actinomycetota</taxon>
        <taxon>Actinomycetes</taxon>
        <taxon>Kitasatosporales</taxon>
        <taxon>Streptomycetaceae</taxon>
        <taxon>Kitasatospora</taxon>
    </lineage>
</organism>
<protein>
    <submittedName>
        <fullName evidence="6">CBS domain-containing protein</fullName>
    </submittedName>
</protein>
<feature type="region of interest" description="Disordered" evidence="3">
    <location>
        <begin position="62"/>
        <end position="102"/>
    </location>
</feature>
<dbReference type="InterPro" id="IPR007055">
    <property type="entry name" value="BON_dom"/>
</dbReference>
<name>A0ABW2G4I1_9ACTN</name>
<sequence length="235" mass="24184">MGHRTVDSVMTRQVVRVAPETGFREIVELLAEFEITAVPVVDAAGRPVGIVSQADLLRTLAAQEDDPPGPDGVTGPADPLPPAGPDAAAGPPSASPHGAGAVTARDLMSGPVVCTTAGASVVAAARLMSRHGVKRLPVVDAEGRLSGMVSRGDLLQVFLRDDRAIHREIVEELGAVPGVSPSAVGVEVDQGRVVLSGTIEDPVLVDRVLRICRSVDGVVSVTDRTARAEPVPAEG</sequence>
<evidence type="ECO:0000259" key="5">
    <source>
        <dbReference type="PROSITE" id="PS51371"/>
    </source>
</evidence>
<evidence type="ECO:0000313" key="7">
    <source>
        <dbReference type="Proteomes" id="UP001596435"/>
    </source>
</evidence>
<evidence type="ECO:0000256" key="1">
    <source>
        <dbReference type="ARBA" id="ARBA00023122"/>
    </source>
</evidence>
<dbReference type="PROSITE" id="PS51371">
    <property type="entry name" value="CBS"/>
    <property type="match status" value="2"/>
</dbReference>
<feature type="compositionally biased region" description="Low complexity" evidence="3">
    <location>
        <begin position="85"/>
        <end position="101"/>
    </location>
</feature>
<dbReference type="InterPro" id="IPR046342">
    <property type="entry name" value="CBS_dom_sf"/>
</dbReference>
<proteinExistence type="predicted"/>
<dbReference type="RefSeq" id="WP_345708476.1">
    <property type="nucleotide sequence ID" value="NZ_BAABKV010000001.1"/>
</dbReference>
<evidence type="ECO:0000259" key="4">
    <source>
        <dbReference type="PROSITE" id="PS50914"/>
    </source>
</evidence>
<comment type="caution">
    <text evidence="6">The sequence shown here is derived from an EMBL/GenBank/DDBJ whole genome shotgun (WGS) entry which is preliminary data.</text>
</comment>
<keyword evidence="7" id="KW-1185">Reference proteome</keyword>
<dbReference type="InterPro" id="IPR000644">
    <property type="entry name" value="CBS_dom"/>
</dbReference>
<dbReference type="Gene3D" id="3.30.1340.30">
    <property type="match status" value="1"/>
</dbReference>
<dbReference type="Pfam" id="PF00571">
    <property type="entry name" value="CBS"/>
    <property type="match status" value="2"/>
</dbReference>
<dbReference type="Proteomes" id="UP001596435">
    <property type="component" value="Unassembled WGS sequence"/>
</dbReference>
<dbReference type="Gene3D" id="3.10.580.10">
    <property type="entry name" value="CBS-domain"/>
    <property type="match status" value="1"/>
</dbReference>
<accession>A0ABW2G4I1</accession>